<accession>A0A7W8A3V2</accession>
<protein>
    <submittedName>
        <fullName evidence="2">Uncharacterized protein</fullName>
    </submittedName>
</protein>
<dbReference type="RefSeq" id="WP_184962892.1">
    <property type="nucleotide sequence ID" value="NZ_JACHIN010000004.1"/>
</dbReference>
<keyword evidence="1" id="KW-1133">Transmembrane helix</keyword>
<keyword evidence="3" id="KW-1185">Reference proteome</keyword>
<name>A0A7W8A3V2_9ACTN</name>
<dbReference type="EMBL" id="JACHIN010000004">
    <property type="protein sequence ID" value="MBB5078335.1"/>
    <property type="molecule type" value="Genomic_DNA"/>
</dbReference>
<proteinExistence type="predicted"/>
<evidence type="ECO:0000313" key="2">
    <source>
        <dbReference type="EMBL" id="MBB5078335.1"/>
    </source>
</evidence>
<dbReference type="AlphaFoldDB" id="A0A7W8A3V2"/>
<keyword evidence="1" id="KW-0812">Transmembrane</keyword>
<sequence>MTPLEERLKAALDARAQTYEAGQNAWLSVRARTPLPPRRGRWLLAAIPVAVIALFVPVLLNGGLGRNSAADPGTLQRQLMAGLTPVGEPVRLDGLKLWFAKGRLGNPQFCALSSGGREPVGSCAAVYLMGPGTYEGSAAGKDAATVLDYGLAKPETTQVRAVTGDGRQIAGTVHRVPGAPGAIWSVSFAAAEQVTKVEFLDSAQQVLGEMPRSMLLGRSRKAKPAGLPYEMAGGLSLRPYQVPNDTQPGATDLEVIWTRTGKEVSSMSLKDAYLWKDGGADNPWPVHVQAEDGVVFGAARPDVARIVWTLDGRELTLTPRPDPWGLKLGLFALTADAREEDRRHTLVAYDARGKEIWRNEPPPERQELGYYGERISDKVVVAGTEDFSFGPVELWFTKNREGTMLCASGGVEPDGRRSSGCSTAELDRHFSSRSTRTSYLPEPGAELAYGVLPPGTEAVTAVTVDGAPIHAQILKAKGAPAAVWAVRYPANVKIAAVSYREKGRELDRVNVWDHSCWETPRQEGAGQPLPGGVSAHLQAPMCLHFWKDGKMLPGSFERLPGTKLRAIVGREQPLQWNQHKDTWYGFALPGTARVEGVSKSGRVAAETVPDPWGHGVAMFAAPVPEGVAKKGLNWPDLAFTGYDATGKVLWRWARAGLS</sequence>
<organism evidence="2 3">
    <name type="scientific">Nonomuraea endophytica</name>
    <dbReference type="NCBI Taxonomy" id="714136"/>
    <lineage>
        <taxon>Bacteria</taxon>
        <taxon>Bacillati</taxon>
        <taxon>Actinomycetota</taxon>
        <taxon>Actinomycetes</taxon>
        <taxon>Streptosporangiales</taxon>
        <taxon>Streptosporangiaceae</taxon>
        <taxon>Nonomuraea</taxon>
    </lineage>
</organism>
<reference evidence="2 3" key="1">
    <citation type="submission" date="2020-08" db="EMBL/GenBank/DDBJ databases">
        <title>Genomic Encyclopedia of Type Strains, Phase IV (KMG-IV): sequencing the most valuable type-strain genomes for metagenomic binning, comparative biology and taxonomic classification.</title>
        <authorList>
            <person name="Goeker M."/>
        </authorList>
    </citation>
    <scope>NUCLEOTIDE SEQUENCE [LARGE SCALE GENOMIC DNA]</scope>
    <source>
        <strain evidence="2 3">DSM 45385</strain>
    </source>
</reference>
<gene>
    <name evidence="2" type="ORF">HNR40_003810</name>
</gene>
<dbReference type="Proteomes" id="UP000568380">
    <property type="component" value="Unassembled WGS sequence"/>
</dbReference>
<feature type="transmembrane region" description="Helical" evidence="1">
    <location>
        <begin position="42"/>
        <end position="60"/>
    </location>
</feature>
<comment type="caution">
    <text evidence="2">The sequence shown here is derived from an EMBL/GenBank/DDBJ whole genome shotgun (WGS) entry which is preliminary data.</text>
</comment>
<keyword evidence="1" id="KW-0472">Membrane</keyword>
<evidence type="ECO:0000313" key="3">
    <source>
        <dbReference type="Proteomes" id="UP000568380"/>
    </source>
</evidence>
<evidence type="ECO:0000256" key="1">
    <source>
        <dbReference type="SAM" id="Phobius"/>
    </source>
</evidence>